<reference evidence="1 2" key="1">
    <citation type="submission" date="2017-10" db="EMBL/GenBank/DDBJ databases">
        <title>Integration of genomic and chemical information greatly accelerates assignment of the full stereostructure of myelolactone, a potent inhibitor of myeloma from a marine-derived Micromonospora.</title>
        <authorList>
            <person name="Kim M.C."/>
            <person name="Machado H."/>
            <person name="Jensen P.R."/>
            <person name="Fenical W."/>
        </authorList>
    </citation>
    <scope>NUCLEOTIDE SEQUENCE [LARGE SCALE GENOMIC DNA]</scope>
    <source>
        <strain evidence="1 2">CNY-010</strain>
    </source>
</reference>
<dbReference type="Proteomes" id="UP000267804">
    <property type="component" value="Chromosome"/>
</dbReference>
<dbReference type="RefSeq" id="WP_120572727.1">
    <property type="nucleotide sequence ID" value="NZ_CP024087.1"/>
</dbReference>
<dbReference type="AlphaFoldDB" id="A0A386WV88"/>
<protein>
    <submittedName>
        <fullName evidence="1">Uncharacterized protein</fullName>
    </submittedName>
</protein>
<dbReference type="EMBL" id="CP024087">
    <property type="protein sequence ID" value="AYF31119.1"/>
    <property type="molecule type" value="Genomic_DNA"/>
</dbReference>
<gene>
    <name evidence="1" type="ORF">CSH63_27500</name>
</gene>
<proteinExistence type="predicted"/>
<evidence type="ECO:0000313" key="2">
    <source>
        <dbReference type="Proteomes" id="UP000267804"/>
    </source>
</evidence>
<accession>A0A386WV88</accession>
<dbReference type="KEGG" id="mtua:CSH63_27500"/>
<organism evidence="1 2">
    <name type="scientific">Micromonospora tulbaghiae</name>
    <dbReference type="NCBI Taxonomy" id="479978"/>
    <lineage>
        <taxon>Bacteria</taxon>
        <taxon>Bacillati</taxon>
        <taxon>Actinomycetota</taxon>
        <taxon>Actinomycetes</taxon>
        <taxon>Micromonosporales</taxon>
        <taxon>Micromonosporaceae</taxon>
        <taxon>Micromonospora</taxon>
    </lineage>
</organism>
<name>A0A386WV88_9ACTN</name>
<evidence type="ECO:0000313" key="1">
    <source>
        <dbReference type="EMBL" id="AYF31119.1"/>
    </source>
</evidence>
<sequence length="121" mass="12769">MRISDRVAARLRTAWPMLLGYLAARLLVIGAPVAEWIAEATGITVTEPQVAAALGIVLGYGIYEAGRWLEARTGSGRPARAARGLGRLLLSLGLPTGQPVYALPGQRVRVLGADGSLRAPR</sequence>